<gene>
    <name evidence="2" type="ORF">DES32_0362</name>
</gene>
<dbReference type="Gene3D" id="3.40.50.300">
    <property type="entry name" value="P-loop containing nucleotide triphosphate hydrolases"/>
    <property type="match status" value="1"/>
</dbReference>
<dbReference type="PANTHER" id="PTHR42759:SF1">
    <property type="entry name" value="MAGNESIUM-CHELATASE SUBUNIT CHLD"/>
    <property type="match status" value="1"/>
</dbReference>
<dbReference type="AlphaFoldDB" id="A0A3D9Z1Z3"/>
<dbReference type="SMART" id="SM00382">
    <property type="entry name" value="AAA"/>
    <property type="match status" value="1"/>
</dbReference>
<protein>
    <submittedName>
        <fullName evidence="2">MoxR-like ATPase</fullName>
    </submittedName>
</protein>
<evidence type="ECO:0000313" key="3">
    <source>
        <dbReference type="Proteomes" id="UP000256900"/>
    </source>
</evidence>
<dbReference type="InterPro" id="IPR050764">
    <property type="entry name" value="CbbQ/NirQ/NorQ/GpvN"/>
</dbReference>
<dbReference type="OrthoDB" id="9783370at2"/>
<dbReference type="RefSeq" id="WP_115834955.1">
    <property type="nucleotide sequence ID" value="NZ_CP025086.1"/>
</dbReference>
<dbReference type="SUPFAM" id="SSF52540">
    <property type="entry name" value="P-loop containing nucleoside triphosphate hydrolases"/>
    <property type="match status" value="1"/>
</dbReference>
<accession>A0A3D9Z1Z3</accession>
<evidence type="ECO:0000259" key="1">
    <source>
        <dbReference type="SMART" id="SM00382"/>
    </source>
</evidence>
<dbReference type="InterPro" id="IPR011704">
    <property type="entry name" value="ATPase_dyneun-rel_AAA"/>
</dbReference>
<dbReference type="GO" id="GO:0016887">
    <property type="term" value="F:ATP hydrolysis activity"/>
    <property type="evidence" value="ECO:0007669"/>
    <property type="project" value="InterPro"/>
</dbReference>
<dbReference type="InterPro" id="IPR003593">
    <property type="entry name" value="AAA+_ATPase"/>
</dbReference>
<keyword evidence="3" id="KW-1185">Reference proteome</keyword>
<dbReference type="FunFam" id="3.40.50.300:FF:001005">
    <property type="entry name" value="MoxR family ATPase"/>
    <property type="match status" value="1"/>
</dbReference>
<sequence>MQIDRDTIAMRLAETGYIAARELATALWLMDFLQRPLLLEGEAGVGKTEIGKALAALHGAELIRLQCYEGLDQSAALYEWNYQRQLLAIKAHEGSNAEEVEEHIFSEKYLLERPLLAAIRREKPPVLLIDEIDRADEEFEAFLLELLSDFQVSIPELGTIKATSIPRVVLTSNGTRELSDALRRRCLYHYLDFPDVDREARIILARIPGIDTAFALQIARMIAAIRKEDLRKIPGVAETLDWATTLAGLGVHDLRQEPEAVYDTMICLLKTNEDRAGLTRDVSDRLLGKVA</sequence>
<dbReference type="PANTHER" id="PTHR42759">
    <property type="entry name" value="MOXR FAMILY PROTEIN"/>
    <property type="match status" value="1"/>
</dbReference>
<organism evidence="2 3">
    <name type="scientific">Methylovirgula ligni</name>
    <dbReference type="NCBI Taxonomy" id="569860"/>
    <lineage>
        <taxon>Bacteria</taxon>
        <taxon>Pseudomonadati</taxon>
        <taxon>Pseudomonadota</taxon>
        <taxon>Alphaproteobacteria</taxon>
        <taxon>Hyphomicrobiales</taxon>
        <taxon>Beijerinckiaceae</taxon>
        <taxon>Methylovirgula</taxon>
    </lineage>
</organism>
<proteinExistence type="predicted"/>
<reference evidence="2 3" key="1">
    <citation type="submission" date="2018-08" db="EMBL/GenBank/DDBJ databases">
        <title>Genomic Encyclopedia of Type Strains, Phase IV (KMG-IV): sequencing the most valuable type-strain genomes for metagenomic binning, comparative biology and taxonomic classification.</title>
        <authorList>
            <person name="Goeker M."/>
        </authorList>
    </citation>
    <scope>NUCLEOTIDE SEQUENCE [LARGE SCALE GENOMIC DNA]</scope>
    <source>
        <strain evidence="2 3">BW863</strain>
    </source>
</reference>
<feature type="domain" description="AAA+ ATPase" evidence="1">
    <location>
        <begin position="33"/>
        <end position="197"/>
    </location>
</feature>
<dbReference type="Proteomes" id="UP000256900">
    <property type="component" value="Unassembled WGS sequence"/>
</dbReference>
<dbReference type="Pfam" id="PF07728">
    <property type="entry name" value="AAA_5"/>
    <property type="match status" value="1"/>
</dbReference>
<dbReference type="InterPro" id="IPR027417">
    <property type="entry name" value="P-loop_NTPase"/>
</dbReference>
<dbReference type="CDD" id="cd00009">
    <property type="entry name" value="AAA"/>
    <property type="match status" value="1"/>
</dbReference>
<evidence type="ECO:0000313" key="2">
    <source>
        <dbReference type="EMBL" id="REF89147.1"/>
    </source>
</evidence>
<dbReference type="GO" id="GO:0005524">
    <property type="term" value="F:ATP binding"/>
    <property type="evidence" value="ECO:0007669"/>
    <property type="project" value="InterPro"/>
</dbReference>
<comment type="caution">
    <text evidence="2">The sequence shown here is derived from an EMBL/GenBank/DDBJ whole genome shotgun (WGS) entry which is preliminary data.</text>
</comment>
<name>A0A3D9Z1Z3_9HYPH</name>
<dbReference type="EMBL" id="QUMO01000001">
    <property type="protein sequence ID" value="REF89147.1"/>
    <property type="molecule type" value="Genomic_DNA"/>
</dbReference>